<evidence type="ECO:0000313" key="2">
    <source>
        <dbReference type="Proteomes" id="UP000004699"/>
    </source>
</evidence>
<gene>
    <name evidence="1" type="ORF">NOR51B_2525</name>
</gene>
<name>B8KSG8_9GAMM</name>
<sequence>MTRGLHHINKEVLLIMTKHALALAMAMGISAGLPLANAQPMEQDIETTTLWEVDMRGKPPYARKRIEVPVVDTARLEIADENAETVRVWTIDRSGKPPFKRRFEELPVSEVSAMSVEAAEAAEPVQFRGRPPFNRHR</sequence>
<dbReference type="Proteomes" id="UP000004699">
    <property type="component" value="Unassembled WGS sequence"/>
</dbReference>
<dbReference type="EMBL" id="DS999411">
    <property type="protein sequence ID" value="EED36573.1"/>
    <property type="molecule type" value="Genomic_DNA"/>
</dbReference>
<dbReference type="eggNOG" id="ENOG50339UZ">
    <property type="taxonomic scope" value="Bacteria"/>
</dbReference>
<accession>B8KSG8</accession>
<evidence type="ECO:0000313" key="1">
    <source>
        <dbReference type="EMBL" id="EED36573.1"/>
    </source>
</evidence>
<keyword evidence="2" id="KW-1185">Reference proteome</keyword>
<reference evidence="2" key="1">
    <citation type="journal article" date="2013" name="BMC Microbiol.">
        <title>Taxonomy and evolution of bacteriochlorophyll a-containing members of the OM60/NOR5 clade of marine gammaproteobacteria: description of Luminiphilus syltensis gen. nov., sp. nov., reclassification of Haliea rubra as Pseudohaliea rubra gen. nov., comb. nov., and emendation of Chromatocurvus halotolerans.</title>
        <authorList>
            <person name="Spring S."/>
            <person name="Riedel T."/>
            <person name="Sproer C."/>
            <person name="Yan S."/>
            <person name="Harder J."/>
            <person name="Fuchs B.M."/>
        </authorList>
    </citation>
    <scope>NUCLEOTIDE SEQUENCE [LARGE SCALE GENOMIC DNA]</scope>
    <source>
        <strain evidence="2">NOR51-B</strain>
    </source>
</reference>
<dbReference type="HOGENOM" id="CLU_2021861_0_0_6"/>
<proteinExistence type="predicted"/>
<protein>
    <submittedName>
        <fullName evidence="1">Uncharacterized protein</fullName>
    </submittedName>
</protein>
<organism evidence="1 2">
    <name type="scientific">Luminiphilus syltensis NOR5-1B</name>
    <dbReference type="NCBI Taxonomy" id="565045"/>
    <lineage>
        <taxon>Bacteria</taxon>
        <taxon>Pseudomonadati</taxon>
        <taxon>Pseudomonadota</taxon>
        <taxon>Gammaproteobacteria</taxon>
        <taxon>Cellvibrionales</taxon>
        <taxon>Halieaceae</taxon>
        <taxon>Luminiphilus</taxon>
    </lineage>
</organism>
<dbReference type="AlphaFoldDB" id="B8KSG8"/>